<feature type="transmembrane region" description="Helical" evidence="9">
    <location>
        <begin position="337"/>
        <end position="357"/>
    </location>
</feature>
<feature type="transmembrane region" description="Helical" evidence="9">
    <location>
        <begin position="392"/>
        <end position="416"/>
    </location>
</feature>
<dbReference type="OrthoDB" id="1550290at2"/>
<evidence type="ECO:0000256" key="9">
    <source>
        <dbReference type="SAM" id="Phobius"/>
    </source>
</evidence>
<dbReference type="PROSITE" id="PS51105">
    <property type="entry name" value="PTS_EIIC_TYPE_3"/>
    <property type="match status" value="1"/>
</dbReference>
<organism evidence="11 12">
    <name type="scientific">Lactiplantibacillus garii</name>
    <dbReference type="NCBI Taxonomy" id="2306423"/>
    <lineage>
        <taxon>Bacteria</taxon>
        <taxon>Bacillati</taxon>
        <taxon>Bacillota</taxon>
        <taxon>Bacilli</taxon>
        <taxon>Lactobacillales</taxon>
        <taxon>Lactobacillaceae</taxon>
        <taxon>Lactiplantibacillus</taxon>
    </lineage>
</organism>
<feature type="transmembrane region" description="Helical" evidence="9">
    <location>
        <begin position="111"/>
        <end position="130"/>
    </location>
</feature>
<dbReference type="Pfam" id="PF02378">
    <property type="entry name" value="PTS_EIIC"/>
    <property type="match status" value="1"/>
</dbReference>
<dbReference type="InterPro" id="IPR004501">
    <property type="entry name" value="PTS_EIIC_3"/>
</dbReference>
<evidence type="ECO:0000313" key="12">
    <source>
        <dbReference type="Proteomes" id="UP000283633"/>
    </source>
</evidence>
<evidence type="ECO:0000313" key="11">
    <source>
        <dbReference type="EMBL" id="RRK10001.1"/>
    </source>
</evidence>
<sequence>MDNSNSGNALSNFINNKVLPPIMKFVNTKPVKALQDGMVYALPFIIIGSVFLILSNIPIPAVAAAMKASGWAAFFNQAYTVTFGVLSLWAAVGIAYVYVRNEGYEALPAGLTSMATFLLLQTLNIANPLVATMGKAGSGITNAAGKVVMSGSAVSANIDKLPKALQDFVQAPVTGVINITWLGGQGMIAAILVGILVGWSYSAMIRKGWKITLPEQVPASVANQFTAMIPAGVILIVSMLIYAAFSAFGNTDVLQFIYKVLQTPLQGLSDSLGGALVIAFLVPFFWFFGVHGGLIMGAITSGLLIPNTFDNATLMKAGKLTVAQGAHIVTNEFYNNFINLTGSGITLGLVIFTLFAAKSVQFKTIGKVELVPALFNINEPFLFGLPIVMNPFLAIPFFLTPVLVALSTYLVIYFGIVPPLNGFAAPWTTPAVISGFLIGGWKMAIWQALTLVMSTAIYFPFAKKYDAILKNQEDEKAAAEAAAGNAEAAKM</sequence>
<accession>A0A426D610</accession>
<evidence type="ECO:0000256" key="7">
    <source>
        <dbReference type="ARBA" id="ARBA00023136"/>
    </source>
</evidence>
<keyword evidence="2" id="KW-0813">Transport</keyword>
<proteinExistence type="predicted"/>
<dbReference type="PANTHER" id="PTHR33989">
    <property type="match status" value="1"/>
</dbReference>
<feature type="transmembrane region" description="Helical" evidence="9">
    <location>
        <begin position="40"/>
        <end position="66"/>
    </location>
</feature>
<keyword evidence="12" id="KW-1185">Reference proteome</keyword>
<dbReference type="GO" id="GO:0008982">
    <property type="term" value="F:protein-N(PI)-phosphohistidine-sugar phosphotransferase activity"/>
    <property type="evidence" value="ECO:0007669"/>
    <property type="project" value="InterPro"/>
</dbReference>
<dbReference type="InterPro" id="IPR003352">
    <property type="entry name" value="PTS_EIIC"/>
</dbReference>
<dbReference type="GO" id="GO:1901264">
    <property type="term" value="P:carbohydrate derivative transport"/>
    <property type="evidence" value="ECO:0007669"/>
    <property type="project" value="TreeGrafter"/>
</dbReference>
<keyword evidence="8" id="KW-0175">Coiled coil</keyword>
<feature type="transmembrane region" description="Helical" evidence="9">
    <location>
        <begin position="225"/>
        <end position="251"/>
    </location>
</feature>
<dbReference type="NCBIfam" id="TIGR00410">
    <property type="entry name" value="lacE"/>
    <property type="match status" value="1"/>
</dbReference>
<reference evidence="11 12" key="1">
    <citation type="submission" date="2018-08" db="EMBL/GenBank/DDBJ databases">
        <title>Genome Lactobacillus garii FI11369.</title>
        <authorList>
            <person name="Diaz M."/>
            <person name="Narbad A."/>
        </authorList>
    </citation>
    <scope>NUCLEOTIDE SEQUENCE [LARGE SCALE GENOMIC DNA]</scope>
    <source>
        <strain evidence="11 12">FI11369</strain>
    </source>
</reference>
<evidence type="ECO:0000256" key="6">
    <source>
        <dbReference type="ARBA" id="ARBA00022989"/>
    </source>
</evidence>
<evidence type="ECO:0000256" key="2">
    <source>
        <dbReference type="ARBA" id="ARBA00022448"/>
    </source>
</evidence>
<dbReference type="InterPro" id="IPR051088">
    <property type="entry name" value="PTS_Sugar-EIIC/EIIB"/>
</dbReference>
<feature type="transmembrane region" description="Helical" evidence="9">
    <location>
        <begin position="272"/>
        <end position="305"/>
    </location>
</feature>
<feature type="transmembrane region" description="Helical" evidence="9">
    <location>
        <begin position="78"/>
        <end position="99"/>
    </location>
</feature>
<keyword evidence="7 9" id="KW-0472">Membrane</keyword>
<evidence type="ECO:0000256" key="3">
    <source>
        <dbReference type="ARBA" id="ARBA00022475"/>
    </source>
</evidence>
<dbReference type="GO" id="GO:0005886">
    <property type="term" value="C:plasma membrane"/>
    <property type="evidence" value="ECO:0007669"/>
    <property type="project" value="UniProtKB-SubCell"/>
</dbReference>
<keyword evidence="5 9" id="KW-0812">Transmembrane</keyword>
<dbReference type="EMBL" id="QWZQ01000032">
    <property type="protein sequence ID" value="RRK10001.1"/>
    <property type="molecule type" value="Genomic_DNA"/>
</dbReference>
<keyword evidence="4 11" id="KW-0762">Sugar transport</keyword>
<feature type="transmembrane region" description="Helical" evidence="9">
    <location>
        <begin position="187"/>
        <end position="205"/>
    </location>
</feature>
<evidence type="ECO:0000256" key="4">
    <source>
        <dbReference type="ARBA" id="ARBA00022597"/>
    </source>
</evidence>
<feature type="domain" description="PTS EIIC type-3" evidence="10">
    <location>
        <begin position="14"/>
        <end position="461"/>
    </location>
</feature>
<name>A0A426D610_9LACO</name>
<gene>
    <name evidence="11" type="ORF">D1831_09580</name>
</gene>
<feature type="coiled-coil region" evidence="8">
    <location>
        <begin position="462"/>
        <end position="489"/>
    </location>
</feature>
<dbReference type="PANTHER" id="PTHR33989:SF4">
    <property type="entry name" value="PTS SYSTEM N,N'-DIACETYLCHITOBIOSE-SPECIFIC EIIC COMPONENT"/>
    <property type="match status" value="1"/>
</dbReference>
<evidence type="ECO:0000259" key="10">
    <source>
        <dbReference type="PROSITE" id="PS51105"/>
    </source>
</evidence>
<keyword evidence="6 9" id="KW-1133">Transmembrane helix</keyword>
<keyword evidence="3" id="KW-1003">Cell membrane</keyword>
<evidence type="ECO:0000256" key="8">
    <source>
        <dbReference type="SAM" id="Coils"/>
    </source>
</evidence>
<evidence type="ECO:0000256" key="5">
    <source>
        <dbReference type="ARBA" id="ARBA00022692"/>
    </source>
</evidence>
<dbReference type="RefSeq" id="WP_125072715.1">
    <property type="nucleotide sequence ID" value="NZ_QWZQ01000032.1"/>
</dbReference>
<comment type="caution">
    <text evidence="11">The sequence shown here is derived from an EMBL/GenBank/DDBJ whole genome shotgun (WGS) entry which is preliminary data.</text>
</comment>
<dbReference type="Proteomes" id="UP000283633">
    <property type="component" value="Unassembled WGS sequence"/>
</dbReference>
<comment type="subcellular location">
    <subcellularLocation>
        <location evidence="1">Cell membrane</location>
        <topology evidence="1">Multi-pass membrane protein</topology>
    </subcellularLocation>
</comment>
<protein>
    <submittedName>
        <fullName evidence="11">PTS sugar transporter subunit IIC</fullName>
    </submittedName>
</protein>
<evidence type="ECO:0000256" key="1">
    <source>
        <dbReference type="ARBA" id="ARBA00004651"/>
    </source>
</evidence>
<feature type="transmembrane region" description="Helical" evidence="9">
    <location>
        <begin position="436"/>
        <end position="461"/>
    </location>
</feature>
<dbReference type="AlphaFoldDB" id="A0A426D610"/>
<dbReference type="GO" id="GO:0009401">
    <property type="term" value="P:phosphoenolpyruvate-dependent sugar phosphotransferase system"/>
    <property type="evidence" value="ECO:0007669"/>
    <property type="project" value="InterPro"/>
</dbReference>